<evidence type="ECO:0000313" key="3">
    <source>
        <dbReference type="Proteomes" id="UP000252038"/>
    </source>
</evidence>
<dbReference type="SUPFAM" id="SSF88874">
    <property type="entry name" value="Receptor-binding domain of short tail fibre protein gp12"/>
    <property type="match status" value="1"/>
</dbReference>
<evidence type="ECO:0000259" key="1">
    <source>
        <dbReference type="Pfam" id="PF07484"/>
    </source>
</evidence>
<reference evidence="2 3" key="1">
    <citation type="submission" date="2018-05" db="EMBL/GenBank/DDBJ databases">
        <title>Genome sequencing, assembly and analysis of the novel insecticidal bacterium, Chromobacterium phragmitis.</title>
        <authorList>
            <person name="Sparks M.E."/>
            <person name="Blackburn M.B."/>
            <person name="Gundersen-Rindal D.E."/>
        </authorList>
    </citation>
    <scope>NUCLEOTIDE SEQUENCE [LARGE SCALE GENOMIC DNA]</scope>
    <source>
        <strain evidence="2">IIBBL 274-1</strain>
    </source>
</reference>
<organism evidence="2 3">
    <name type="scientific">Chromobacterium phragmitis</name>
    <dbReference type="NCBI Taxonomy" id="2202141"/>
    <lineage>
        <taxon>Bacteria</taxon>
        <taxon>Pseudomonadati</taxon>
        <taxon>Pseudomonadota</taxon>
        <taxon>Betaproteobacteria</taxon>
        <taxon>Neisseriales</taxon>
        <taxon>Chromobacteriaceae</taxon>
        <taxon>Chromobacterium</taxon>
    </lineage>
</organism>
<accession>A0A344UNR3</accession>
<dbReference type="EMBL" id="CP029554">
    <property type="protein sequence ID" value="AXE36911.1"/>
    <property type="molecule type" value="Genomic_DNA"/>
</dbReference>
<dbReference type="InterPro" id="IPR011083">
    <property type="entry name" value="Phage_tail_collar_dom"/>
</dbReference>
<gene>
    <name evidence="2" type="ORF">DK843_06590</name>
</gene>
<dbReference type="KEGG" id="chrb:DK843_06590"/>
<proteinExistence type="predicted"/>
<sequence length="324" mass="32888">MTGDGNWSVTFDGSGNVTGALALASTGVAPGSYGIVTVDAKGRVTTGRQMTAADVPALDWSKVSSGKPTTLSGYGITDAASKVDLQALAPKKSPVFEDRITVPEGTVTAPGITFALDGVGDTGFWHIADGFIGVACNGQEAARFGPDGIQFAGVPETLNTPKKLATATQAAVSSGLIGFFAGPAAPVGWLRANGTAVSRSTYAALFAAIGTTYGAGDGSTTFNLPDLRGEFMRGWDDGARGVEVGRALGSNQSDTVGPHDHTIKRMPDGGPLAISSGIGGTGKAWAYETYVNPSTNPPFLTGANSGIGTETRPRNVALLACIKT</sequence>
<dbReference type="InterPro" id="IPR037053">
    <property type="entry name" value="Phage_tail_collar_dom_sf"/>
</dbReference>
<dbReference type="Pfam" id="PF07484">
    <property type="entry name" value="Collar"/>
    <property type="match status" value="1"/>
</dbReference>
<protein>
    <recommendedName>
        <fullName evidence="1">Phage tail collar domain-containing protein</fullName>
    </recommendedName>
</protein>
<name>A0A344UNR3_9NEIS</name>
<dbReference type="Gene3D" id="3.90.1340.10">
    <property type="entry name" value="Phage tail collar domain"/>
    <property type="match status" value="1"/>
</dbReference>
<feature type="domain" description="Phage tail collar" evidence="1">
    <location>
        <begin position="175"/>
        <end position="232"/>
    </location>
</feature>
<dbReference type="AlphaFoldDB" id="A0A344UNR3"/>
<evidence type="ECO:0000313" key="2">
    <source>
        <dbReference type="EMBL" id="AXE36911.1"/>
    </source>
</evidence>
<dbReference type="Proteomes" id="UP000252038">
    <property type="component" value="Chromosome"/>
</dbReference>